<proteinExistence type="inferred from homology"/>
<keyword evidence="4" id="KW-0819">tRNA processing</keyword>
<dbReference type="InterPro" id="IPR027408">
    <property type="entry name" value="PNPase/RNase_PH_dom_sf"/>
</dbReference>
<evidence type="ECO:0000256" key="1">
    <source>
        <dbReference type="ARBA" id="ARBA00006678"/>
    </source>
</evidence>
<dbReference type="EMBL" id="CAEZTC010000002">
    <property type="protein sequence ID" value="CAB4549025.1"/>
    <property type="molecule type" value="Genomic_DNA"/>
</dbReference>
<dbReference type="GO" id="GO:0016075">
    <property type="term" value="P:rRNA catabolic process"/>
    <property type="evidence" value="ECO:0007669"/>
    <property type="project" value="TreeGrafter"/>
</dbReference>
<dbReference type="PANTHER" id="PTHR11953:SF0">
    <property type="entry name" value="EXOSOME COMPLEX COMPONENT RRP41"/>
    <property type="match status" value="1"/>
</dbReference>
<dbReference type="GO" id="GO:0009022">
    <property type="term" value="F:tRNA nucleotidyltransferase activity"/>
    <property type="evidence" value="ECO:0007669"/>
    <property type="project" value="InterPro"/>
</dbReference>
<dbReference type="Pfam" id="PF01138">
    <property type="entry name" value="RNase_PH"/>
    <property type="match status" value="1"/>
</dbReference>
<feature type="domain" description="Exoribonuclease phosphorolytic" evidence="6">
    <location>
        <begin position="11"/>
        <end position="141"/>
    </location>
</feature>
<dbReference type="GO" id="GO:0000049">
    <property type="term" value="F:tRNA binding"/>
    <property type="evidence" value="ECO:0007669"/>
    <property type="project" value="UniProtKB-KW"/>
</dbReference>
<evidence type="ECO:0000313" key="8">
    <source>
        <dbReference type="EMBL" id="CAB4549025.1"/>
    </source>
</evidence>
<dbReference type="PANTHER" id="PTHR11953">
    <property type="entry name" value="EXOSOME COMPLEX COMPONENT"/>
    <property type="match status" value="1"/>
</dbReference>
<dbReference type="InterPro" id="IPR002381">
    <property type="entry name" value="RNase_PH_bac-type"/>
</dbReference>
<dbReference type="InterPro" id="IPR036345">
    <property type="entry name" value="ExoRNase_PH_dom2_sf"/>
</dbReference>
<keyword evidence="5" id="KW-0694">RNA-binding</keyword>
<dbReference type="NCBIfam" id="TIGR01966">
    <property type="entry name" value="RNasePH"/>
    <property type="match status" value="1"/>
</dbReference>
<evidence type="ECO:0000256" key="5">
    <source>
        <dbReference type="ARBA" id="ARBA00022884"/>
    </source>
</evidence>
<dbReference type="CDD" id="cd11362">
    <property type="entry name" value="RNase_PH_bact"/>
    <property type="match status" value="1"/>
</dbReference>
<dbReference type="InterPro" id="IPR001247">
    <property type="entry name" value="ExoRNase_PH_dom1"/>
</dbReference>
<dbReference type="InterPro" id="IPR015847">
    <property type="entry name" value="ExoRNase_PH_dom2"/>
</dbReference>
<keyword evidence="3" id="KW-0820">tRNA-binding</keyword>
<sequence>MTRPDGRTPDQLRPISFQRDFTEMSGGSVLVSFGKTRVLCTASVDEDVPRWMKGSGKGWVTAEYSMLPGSSPDRVDREAAKGKQSGRTVEIQRLIGRSLRAACDMSALGERQVVVDCDVLQADGGTRTASICGGFIALHDALTRVMQNGLLTTHPLHSYCAAISVGVCGGTPVLDLPYVEDSTAEVDMNVVMLRPVNGGEARFVEVQGTAEGKAFARSELDELLMLADTGLTRIFDLQSGLLAEAPSPRGN</sequence>
<name>A0A6J6LPB6_9ZZZZ</name>
<dbReference type="HAMAP" id="MF_00564">
    <property type="entry name" value="RNase_PH"/>
    <property type="match status" value="1"/>
</dbReference>
<dbReference type="EMBL" id="CAEZWE010000088">
    <property type="protein sequence ID" value="CAB4663571.1"/>
    <property type="molecule type" value="Genomic_DNA"/>
</dbReference>
<dbReference type="GO" id="GO:0006364">
    <property type="term" value="P:rRNA processing"/>
    <property type="evidence" value="ECO:0007669"/>
    <property type="project" value="UniProtKB-KW"/>
</dbReference>
<dbReference type="SUPFAM" id="SSF55666">
    <property type="entry name" value="Ribonuclease PH domain 2-like"/>
    <property type="match status" value="1"/>
</dbReference>
<dbReference type="Gene3D" id="3.30.230.70">
    <property type="entry name" value="GHMP Kinase, N-terminal domain"/>
    <property type="match status" value="1"/>
</dbReference>
<dbReference type="InterPro" id="IPR018336">
    <property type="entry name" value="RNase_PH_CS"/>
</dbReference>
<comment type="similarity">
    <text evidence="1">Belongs to the RNase PH family.</text>
</comment>
<dbReference type="FunFam" id="3.30.230.70:FF:000003">
    <property type="entry name" value="Ribonuclease PH"/>
    <property type="match status" value="1"/>
</dbReference>
<keyword evidence="2" id="KW-0698">rRNA processing</keyword>
<reference evidence="9" key="1">
    <citation type="submission" date="2020-05" db="EMBL/GenBank/DDBJ databases">
        <authorList>
            <person name="Chiriac C."/>
            <person name="Salcher M."/>
            <person name="Ghai R."/>
            <person name="Kavagutti S V."/>
        </authorList>
    </citation>
    <scope>NUCLEOTIDE SEQUENCE</scope>
</reference>
<dbReference type="InterPro" id="IPR020568">
    <property type="entry name" value="Ribosomal_Su5_D2-typ_SF"/>
</dbReference>
<evidence type="ECO:0000259" key="7">
    <source>
        <dbReference type="Pfam" id="PF03725"/>
    </source>
</evidence>
<accession>A0A6J6LPB6</accession>
<gene>
    <name evidence="8" type="ORF">UFOPK1572_00032</name>
    <name evidence="9" type="ORF">UFOPK2169_01576</name>
</gene>
<dbReference type="GO" id="GO:0008033">
    <property type="term" value="P:tRNA processing"/>
    <property type="evidence" value="ECO:0007669"/>
    <property type="project" value="UniProtKB-KW"/>
</dbReference>
<organism evidence="9">
    <name type="scientific">freshwater metagenome</name>
    <dbReference type="NCBI Taxonomy" id="449393"/>
    <lineage>
        <taxon>unclassified sequences</taxon>
        <taxon>metagenomes</taxon>
        <taxon>ecological metagenomes</taxon>
    </lineage>
</organism>
<dbReference type="InterPro" id="IPR050080">
    <property type="entry name" value="RNase_PH"/>
</dbReference>
<protein>
    <submittedName>
        <fullName evidence="9">Unannotated protein</fullName>
    </submittedName>
</protein>
<evidence type="ECO:0000259" key="6">
    <source>
        <dbReference type="Pfam" id="PF01138"/>
    </source>
</evidence>
<evidence type="ECO:0000256" key="2">
    <source>
        <dbReference type="ARBA" id="ARBA00022552"/>
    </source>
</evidence>
<evidence type="ECO:0000313" key="9">
    <source>
        <dbReference type="EMBL" id="CAB4663571.1"/>
    </source>
</evidence>
<evidence type="ECO:0000256" key="3">
    <source>
        <dbReference type="ARBA" id="ARBA00022555"/>
    </source>
</evidence>
<dbReference type="Pfam" id="PF03725">
    <property type="entry name" value="RNase_PH_C"/>
    <property type="match status" value="1"/>
</dbReference>
<evidence type="ECO:0000256" key="4">
    <source>
        <dbReference type="ARBA" id="ARBA00022694"/>
    </source>
</evidence>
<dbReference type="AlphaFoldDB" id="A0A6J6LPB6"/>
<dbReference type="PROSITE" id="PS01277">
    <property type="entry name" value="RIBONUCLEASE_PH"/>
    <property type="match status" value="1"/>
</dbReference>
<dbReference type="SUPFAM" id="SSF54211">
    <property type="entry name" value="Ribosomal protein S5 domain 2-like"/>
    <property type="match status" value="1"/>
</dbReference>
<feature type="domain" description="Exoribonuclease phosphorolytic" evidence="7">
    <location>
        <begin position="160"/>
        <end position="227"/>
    </location>
</feature>